<name>A0A4U6VRT6_SETVI</name>
<evidence type="ECO:0000313" key="2">
    <source>
        <dbReference type="Proteomes" id="UP000298652"/>
    </source>
</evidence>
<evidence type="ECO:0000313" key="1">
    <source>
        <dbReference type="EMBL" id="TKW31625.1"/>
    </source>
</evidence>
<accession>A0A4U6VRT6</accession>
<keyword evidence="2" id="KW-1185">Reference proteome</keyword>
<proteinExistence type="predicted"/>
<organism evidence="1 2">
    <name type="scientific">Setaria viridis</name>
    <name type="common">Green bristlegrass</name>
    <name type="synonym">Setaria italica subsp. viridis</name>
    <dbReference type="NCBI Taxonomy" id="4556"/>
    <lineage>
        <taxon>Eukaryota</taxon>
        <taxon>Viridiplantae</taxon>
        <taxon>Streptophyta</taxon>
        <taxon>Embryophyta</taxon>
        <taxon>Tracheophyta</taxon>
        <taxon>Spermatophyta</taxon>
        <taxon>Magnoliopsida</taxon>
        <taxon>Liliopsida</taxon>
        <taxon>Poales</taxon>
        <taxon>Poaceae</taxon>
        <taxon>PACMAD clade</taxon>
        <taxon>Panicoideae</taxon>
        <taxon>Panicodae</taxon>
        <taxon>Paniceae</taxon>
        <taxon>Cenchrinae</taxon>
        <taxon>Setaria</taxon>
    </lineage>
</organism>
<protein>
    <submittedName>
        <fullName evidence="1">Uncharacterized protein</fullName>
    </submittedName>
</protein>
<dbReference type="Proteomes" id="UP000298652">
    <property type="component" value="Chromosome 2"/>
</dbReference>
<reference evidence="1" key="1">
    <citation type="submission" date="2019-03" db="EMBL/GenBank/DDBJ databases">
        <title>WGS assembly of Setaria viridis.</title>
        <authorList>
            <person name="Huang P."/>
            <person name="Jenkins J."/>
            <person name="Grimwood J."/>
            <person name="Barry K."/>
            <person name="Healey A."/>
            <person name="Mamidi S."/>
            <person name="Sreedasyam A."/>
            <person name="Shu S."/>
            <person name="Feldman M."/>
            <person name="Wu J."/>
            <person name="Yu Y."/>
            <person name="Chen C."/>
            <person name="Johnson J."/>
            <person name="Rokhsar D."/>
            <person name="Baxter I."/>
            <person name="Schmutz J."/>
            <person name="Brutnell T."/>
            <person name="Kellogg E."/>
        </authorList>
    </citation>
    <scope>NUCLEOTIDE SEQUENCE [LARGE SCALE GENOMIC DNA]</scope>
</reference>
<sequence>MPVQFGFHTCCRRHELAMPIRFGSVLQSKCPARATSSANEARERDGRLLRCRVWMAARNQRARLDCILAGKRSRLGSSQHRHLRYRFLHVAVVADVFFDFAR</sequence>
<dbReference type="AlphaFoldDB" id="A0A4U6VRT6"/>
<dbReference type="EMBL" id="CM016553">
    <property type="protein sequence ID" value="TKW31625.1"/>
    <property type="molecule type" value="Genomic_DNA"/>
</dbReference>
<gene>
    <name evidence="1" type="ORF">SEVIR_2G117866v2</name>
</gene>
<dbReference type="Gramene" id="TKW31625">
    <property type="protein sequence ID" value="TKW31625"/>
    <property type="gene ID" value="SEVIR_2G117866v2"/>
</dbReference>